<sequence>MTAPHHVPGVDGLTGRVPRWVLGVSMAGTGLIDVGAFWLSATALTNLAQRAGLAWFEAWMWPVIVDGMMIVSTVAIVALRPHGRRAVAYPWMLLIAGSGVSVVANTAHALVTRAGSLPAPLAGLMAAVPPLVLLASTHLTVELARRSGRPEIPVAAAAPTAQAMPAEKLLPASPRARALSGAPTSADLTALVARPPVSVEAPASEIEPAKRTEKELERRRRARQLRTQGLSNAQIAAELGVHKSTVGRWLSPSADTT</sequence>
<dbReference type="Pfam" id="PF10935">
    <property type="entry name" value="DUF2637"/>
    <property type="match status" value="1"/>
</dbReference>
<dbReference type="EMBL" id="JBHSCN010000017">
    <property type="protein sequence ID" value="MFC4245005.1"/>
    <property type="molecule type" value="Genomic_DNA"/>
</dbReference>
<feature type="region of interest" description="Disordered" evidence="1">
    <location>
        <begin position="201"/>
        <end position="231"/>
    </location>
</feature>
<organism evidence="3 4">
    <name type="scientific">Gryllotalpicola reticulitermitis</name>
    <dbReference type="NCBI Taxonomy" id="1184153"/>
    <lineage>
        <taxon>Bacteria</taxon>
        <taxon>Bacillati</taxon>
        <taxon>Actinomycetota</taxon>
        <taxon>Actinomycetes</taxon>
        <taxon>Micrococcales</taxon>
        <taxon>Microbacteriaceae</taxon>
        <taxon>Gryllotalpicola</taxon>
    </lineage>
</organism>
<keyword evidence="2" id="KW-0472">Membrane</keyword>
<dbReference type="CDD" id="cd00093">
    <property type="entry name" value="HTH_XRE"/>
    <property type="match status" value="1"/>
</dbReference>
<dbReference type="Proteomes" id="UP001595900">
    <property type="component" value="Unassembled WGS sequence"/>
</dbReference>
<keyword evidence="2" id="KW-1133">Transmembrane helix</keyword>
<dbReference type="SUPFAM" id="SSF46689">
    <property type="entry name" value="Homeodomain-like"/>
    <property type="match status" value="1"/>
</dbReference>
<protein>
    <submittedName>
        <fullName evidence="3">DUF2637 domain-containing protein</fullName>
    </submittedName>
</protein>
<accession>A0ABV8Q9N5</accession>
<keyword evidence="4" id="KW-1185">Reference proteome</keyword>
<dbReference type="InterPro" id="IPR009057">
    <property type="entry name" value="Homeodomain-like_sf"/>
</dbReference>
<feature type="transmembrane region" description="Helical" evidence="2">
    <location>
        <begin position="20"/>
        <end position="39"/>
    </location>
</feature>
<dbReference type="RefSeq" id="WP_390231575.1">
    <property type="nucleotide sequence ID" value="NZ_JBHSCN010000017.1"/>
</dbReference>
<dbReference type="InterPro" id="IPR001387">
    <property type="entry name" value="Cro/C1-type_HTH"/>
</dbReference>
<comment type="caution">
    <text evidence="3">The sequence shown here is derived from an EMBL/GenBank/DDBJ whole genome shotgun (WGS) entry which is preliminary data.</text>
</comment>
<proteinExistence type="predicted"/>
<gene>
    <name evidence="3" type="ORF">ACFOYW_16675</name>
</gene>
<dbReference type="Pfam" id="PF13384">
    <property type="entry name" value="HTH_23"/>
    <property type="match status" value="1"/>
</dbReference>
<feature type="transmembrane region" description="Helical" evidence="2">
    <location>
        <begin position="91"/>
        <end position="111"/>
    </location>
</feature>
<evidence type="ECO:0000313" key="4">
    <source>
        <dbReference type="Proteomes" id="UP001595900"/>
    </source>
</evidence>
<dbReference type="Gene3D" id="1.10.10.60">
    <property type="entry name" value="Homeodomain-like"/>
    <property type="match status" value="1"/>
</dbReference>
<name>A0ABV8Q9N5_9MICO</name>
<feature type="transmembrane region" description="Helical" evidence="2">
    <location>
        <begin position="59"/>
        <end position="79"/>
    </location>
</feature>
<feature type="compositionally biased region" description="Basic and acidic residues" evidence="1">
    <location>
        <begin position="207"/>
        <end position="218"/>
    </location>
</feature>
<keyword evidence="2" id="KW-0812">Transmembrane</keyword>
<reference evidence="4" key="1">
    <citation type="journal article" date="2019" name="Int. J. Syst. Evol. Microbiol.">
        <title>The Global Catalogue of Microorganisms (GCM) 10K type strain sequencing project: providing services to taxonomists for standard genome sequencing and annotation.</title>
        <authorList>
            <consortium name="The Broad Institute Genomics Platform"/>
            <consortium name="The Broad Institute Genome Sequencing Center for Infectious Disease"/>
            <person name="Wu L."/>
            <person name="Ma J."/>
        </authorList>
    </citation>
    <scope>NUCLEOTIDE SEQUENCE [LARGE SCALE GENOMIC DNA]</scope>
    <source>
        <strain evidence="4">CGMCC 1.10363</strain>
    </source>
</reference>
<evidence type="ECO:0000313" key="3">
    <source>
        <dbReference type="EMBL" id="MFC4245005.1"/>
    </source>
</evidence>
<evidence type="ECO:0000256" key="1">
    <source>
        <dbReference type="SAM" id="MobiDB-lite"/>
    </source>
</evidence>
<dbReference type="InterPro" id="IPR021235">
    <property type="entry name" value="DUF2637"/>
</dbReference>
<feature type="transmembrane region" description="Helical" evidence="2">
    <location>
        <begin position="117"/>
        <end position="141"/>
    </location>
</feature>
<evidence type="ECO:0000256" key="2">
    <source>
        <dbReference type="SAM" id="Phobius"/>
    </source>
</evidence>